<name>A0A7M1PVL0_9VIRU</name>
<keyword evidence="3" id="KW-0235">DNA replication</keyword>
<reference evidence="8 9" key="1">
    <citation type="submission" date="2020-07" db="EMBL/GenBank/DDBJ databases">
        <authorList>
            <person name="Li Y."/>
            <person name="Altan E."/>
            <person name="Reyes G."/>
            <person name="Delwart E."/>
        </authorList>
    </citation>
    <scope>NUCLEOTIDE SEQUENCE [LARGE SCALE GENOMIC DNA]</scope>
    <source>
        <strain evidence="8">BatDV/CA</strain>
    </source>
</reference>
<dbReference type="GO" id="GO:0042025">
    <property type="term" value="C:host cell nucleus"/>
    <property type="evidence" value="ECO:0007669"/>
    <property type="project" value="UniProtKB-SubCell"/>
</dbReference>
<sequence length="575" mass="66308">MISNSRRMQDGDGEGLYEERVGDLGGEELGGSEQSAGTSSSGPPSVLENPVSSCPYESGGSEFSGPYRFRDIQRAYPEDFELLDEQLQEVVGKYVRAALRKDFQTSRRYLSEVVLIRDVGHRRRLIKWFAQCGPNYPGRLFIWVDEGDHIHTIHDCPWSGGQCRCRFTQTTDFRGHVRKSLRSLRFIGQLDKLDWTNVFIYFVMQKRESRCEVWIDGRLFGLPGDRESVLWGRVQETARAILARETEGTGHNSGGGQCHHEVRKRSILENSNQPPQKKGKFEKITQTVQILLDKYACIPPTELKDIIPEYHDDYHLSFHDPKNLKMYDAACHIAMLTVNRKTLKDFKEYYDGKTPLFYASDMNPFTYYHDRVTSANYLNELILYQCRGDADKVVELLTNIKTWFNRLGWSMPTVIDGKTTYELNPKINCICIVGPPNSGKNYFWDAIAAIAMNVGHIGRVNNKVNQFALQDCYNRRLVMGNEINMEEGAKEDFKKFCEGTAFNIRVKYQGDKIFKRTPACLISNSHIEICYDPHFNNVRLYTMMWRNASFLKDSKKKPYPLAIFDLYDLYNVSLD</sequence>
<evidence type="ECO:0000256" key="2">
    <source>
        <dbReference type="ARBA" id="ARBA00022562"/>
    </source>
</evidence>
<keyword evidence="9" id="KW-1185">Reference proteome</keyword>
<evidence type="ECO:0000256" key="3">
    <source>
        <dbReference type="ARBA" id="ARBA00022705"/>
    </source>
</evidence>
<evidence type="ECO:0000313" key="9">
    <source>
        <dbReference type="Proteomes" id="UP001162117"/>
    </source>
</evidence>
<dbReference type="PROSITE" id="PS51206">
    <property type="entry name" value="SF3_HELICASE_1"/>
    <property type="match status" value="1"/>
</dbReference>
<evidence type="ECO:0000256" key="1">
    <source>
        <dbReference type="ARBA" id="ARBA00004147"/>
    </source>
</evidence>
<dbReference type="GO" id="GO:0006260">
    <property type="term" value="P:DNA replication"/>
    <property type="evidence" value="ECO:0007669"/>
    <property type="project" value="UniProtKB-KW"/>
</dbReference>
<evidence type="ECO:0000313" key="8">
    <source>
        <dbReference type="EMBL" id="QOR29553.1"/>
    </source>
</evidence>
<dbReference type="InterPro" id="IPR027417">
    <property type="entry name" value="P-loop_NTPase"/>
</dbReference>
<dbReference type="Pfam" id="PF01057">
    <property type="entry name" value="Parvo_NS1"/>
    <property type="match status" value="1"/>
</dbReference>
<feature type="domain" description="SF3 helicase" evidence="7">
    <location>
        <begin position="398"/>
        <end position="559"/>
    </location>
</feature>
<keyword evidence="5" id="KW-0067">ATP-binding</keyword>
<feature type="region of interest" description="Disordered" evidence="6">
    <location>
        <begin position="1"/>
        <end position="59"/>
    </location>
</feature>
<keyword evidence="4" id="KW-0547">Nucleotide-binding</keyword>
<keyword evidence="2" id="KW-1048">Host nucleus</keyword>
<feature type="compositionally biased region" description="Polar residues" evidence="6">
    <location>
        <begin position="34"/>
        <end position="43"/>
    </location>
</feature>
<evidence type="ECO:0000259" key="7">
    <source>
        <dbReference type="PROSITE" id="PS51206"/>
    </source>
</evidence>
<dbReference type="InterPro" id="IPR014015">
    <property type="entry name" value="Helicase_SF3_DNA-vir"/>
</dbReference>
<dbReference type="GO" id="GO:0019079">
    <property type="term" value="P:viral genome replication"/>
    <property type="evidence" value="ECO:0007669"/>
    <property type="project" value="InterPro"/>
</dbReference>
<dbReference type="SUPFAM" id="SSF52540">
    <property type="entry name" value="P-loop containing nucleoside triphosphate hydrolases"/>
    <property type="match status" value="1"/>
</dbReference>
<dbReference type="InterPro" id="IPR001257">
    <property type="entry name" value="Parvovirus_NS1_helicase"/>
</dbReference>
<evidence type="ECO:0000256" key="5">
    <source>
        <dbReference type="ARBA" id="ARBA00022840"/>
    </source>
</evidence>
<evidence type="ECO:0000256" key="6">
    <source>
        <dbReference type="SAM" id="MobiDB-lite"/>
    </source>
</evidence>
<gene>
    <name evidence="8" type="primary">NS1</name>
</gene>
<evidence type="ECO:0000256" key="4">
    <source>
        <dbReference type="ARBA" id="ARBA00022741"/>
    </source>
</evidence>
<dbReference type="Proteomes" id="UP001162117">
    <property type="component" value="Segment"/>
</dbReference>
<dbReference type="Gene3D" id="3.40.50.300">
    <property type="entry name" value="P-loop containing nucleotide triphosphate hydrolases"/>
    <property type="match status" value="1"/>
</dbReference>
<proteinExistence type="predicted"/>
<organism evidence="8 9">
    <name type="scientific">Bat-associated densovirus 2</name>
    <dbReference type="NCBI Taxonomy" id="3070185"/>
    <lineage>
        <taxon>Viruses</taxon>
        <taxon>Monodnaviria</taxon>
        <taxon>Shotokuvirae</taxon>
        <taxon>Cossaviricota</taxon>
        <taxon>Quintoviricetes</taxon>
        <taxon>Piccovirales</taxon>
        <taxon>Parvoviridae</taxon>
        <taxon>Densovirinae</taxon>
        <taxon>Scindoambidensovirus</taxon>
        <taxon>Scindoambidensovirus incertum2</taxon>
    </lineage>
</organism>
<dbReference type="EMBL" id="MT734805">
    <property type="protein sequence ID" value="QOR29553.1"/>
    <property type="molecule type" value="Genomic_DNA"/>
</dbReference>
<accession>A0A7M1PVL0</accession>
<comment type="subcellular location">
    <subcellularLocation>
        <location evidence="1">Host nucleus</location>
    </subcellularLocation>
</comment>
<dbReference type="GO" id="GO:0005524">
    <property type="term" value="F:ATP binding"/>
    <property type="evidence" value="ECO:0007669"/>
    <property type="project" value="UniProtKB-KW"/>
</dbReference>
<protein>
    <submittedName>
        <fullName evidence="8">Nonstructural protein</fullName>
    </submittedName>
</protein>